<evidence type="ECO:0000313" key="1">
    <source>
        <dbReference type="EMBL" id="ACH39241.1"/>
    </source>
</evidence>
<dbReference type="EMBL" id="CP001124">
    <property type="protein sequence ID" value="ACH39241.1"/>
    <property type="molecule type" value="Genomic_DNA"/>
</dbReference>
<gene>
    <name evidence="1" type="ordered locus">Gbem_2229</name>
</gene>
<accession>B5EE96</accession>
<sequence>MPISIDETRYLSAAETAVLLSTTETKVLMLVKRRVLEGELYGDIWMISRASVENYDPKRTEAKDELSCRSSCSSSTCGCH</sequence>
<organism evidence="1 2">
    <name type="scientific">Citrifermentans bemidjiense (strain ATCC BAA-1014 / DSM 16622 / JCM 12645 / Bem)</name>
    <name type="common">Geobacter bemidjiensis</name>
    <dbReference type="NCBI Taxonomy" id="404380"/>
    <lineage>
        <taxon>Bacteria</taxon>
        <taxon>Pseudomonadati</taxon>
        <taxon>Thermodesulfobacteriota</taxon>
        <taxon>Desulfuromonadia</taxon>
        <taxon>Geobacterales</taxon>
        <taxon>Geobacteraceae</taxon>
        <taxon>Citrifermentans</taxon>
    </lineage>
</organism>
<dbReference type="AlphaFoldDB" id="B5EE96"/>
<name>B5EE96_CITBB</name>
<dbReference type="STRING" id="404380.Gbem_2229"/>
<evidence type="ECO:0000313" key="2">
    <source>
        <dbReference type="Proteomes" id="UP000008825"/>
    </source>
</evidence>
<evidence type="ECO:0008006" key="3">
    <source>
        <dbReference type="Google" id="ProtNLM"/>
    </source>
</evidence>
<dbReference type="OrthoDB" id="5398716at2"/>
<dbReference type="RefSeq" id="WP_012530662.1">
    <property type="nucleotide sequence ID" value="NC_011146.1"/>
</dbReference>
<dbReference type="HOGENOM" id="CLU_195934_0_0_7"/>
<dbReference type="Proteomes" id="UP000008825">
    <property type="component" value="Chromosome"/>
</dbReference>
<proteinExistence type="predicted"/>
<keyword evidence="2" id="KW-1185">Reference proteome</keyword>
<reference evidence="1 2" key="1">
    <citation type="submission" date="2008-07" db="EMBL/GenBank/DDBJ databases">
        <title>Complete sequence of Geobacter bemidjiensis BEM.</title>
        <authorList>
            <consortium name="US DOE Joint Genome Institute"/>
            <person name="Lucas S."/>
            <person name="Copeland A."/>
            <person name="Lapidus A."/>
            <person name="Glavina del Rio T."/>
            <person name="Dalin E."/>
            <person name="Tice H."/>
            <person name="Bruce D."/>
            <person name="Goodwin L."/>
            <person name="Pitluck S."/>
            <person name="Kiss H."/>
            <person name="Brettin T."/>
            <person name="Detter J.C."/>
            <person name="Han C."/>
            <person name="Kuske C.R."/>
            <person name="Schmutz J."/>
            <person name="Larimer F."/>
            <person name="Land M."/>
            <person name="Hauser L."/>
            <person name="Kyrpides N."/>
            <person name="Lykidis A."/>
            <person name="Lovley D."/>
            <person name="Richardson P."/>
        </authorList>
    </citation>
    <scope>NUCLEOTIDE SEQUENCE [LARGE SCALE GENOMIC DNA]</scope>
    <source>
        <strain evidence="2">ATCC BAA-1014 / DSM 16622 / JCM 12645 / Bem</strain>
    </source>
</reference>
<protein>
    <recommendedName>
        <fullName evidence="3">DNA-binding protein</fullName>
    </recommendedName>
</protein>
<reference evidence="1 2" key="2">
    <citation type="journal article" date="2010" name="BMC Genomics">
        <title>The genome of Geobacter bemidjiensis, exemplar for the subsurface clade of Geobacter species that predominate in Fe(III)-reducing subsurface environments.</title>
        <authorList>
            <person name="Aklujkar M."/>
            <person name="Young N.D."/>
            <person name="Holmes D."/>
            <person name="Chavan M."/>
            <person name="Risso C."/>
            <person name="Kiss H.E."/>
            <person name="Han C.S."/>
            <person name="Land M.L."/>
            <person name="Lovley D.R."/>
        </authorList>
    </citation>
    <scope>NUCLEOTIDE SEQUENCE [LARGE SCALE GENOMIC DNA]</scope>
    <source>
        <strain evidence="2">ATCC BAA-1014 / DSM 16622 / JCM 12645 / Bem</strain>
    </source>
</reference>
<dbReference type="KEGG" id="gbm:Gbem_2229"/>